<keyword evidence="3" id="KW-1185">Reference proteome</keyword>
<feature type="transmembrane region" description="Helical" evidence="1">
    <location>
        <begin position="17"/>
        <end position="41"/>
    </location>
</feature>
<keyword evidence="1" id="KW-0812">Transmembrane</keyword>
<dbReference type="KEGG" id="elux:BTN50_0892"/>
<evidence type="ECO:0000313" key="3">
    <source>
        <dbReference type="Proteomes" id="UP000218160"/>
    </source>
</evidence>
<protein>
    <submittedName>
        <fullName evidence="2">Uncharacterized protein</fullName>
    </submittedName>
</protein>
<evidence type="ECO:0000256" key="1">
    <source>
        <dbReference type="SAM" id="Phobius"/>
    </source>
</evidence>
<reference evidence="3" key="1">
    <citation type="submission" date="2017-04" db="EMBL/GenBank/DDBJ databases">
        <title>Genome evolution of the luminous symbionts of deep sea anglerfish.</title>
        <authorList>
            <person name="Hendry T.A."/>
        </authorList>
    </citation>
    <scope>NUCLEOTIDE SEQUENCE [LARGE SCALE GENOMIC DNA]</scope>
</reference>
<dbReference type="Proteomes" id="UP000218160">
    <property type="component" value="Chromosome 1"/>
</dbReference>
<sequence length="54" mass="6271">MVELLVALKNINWHYKLFISITAGIFVAYLCEMTVALFNLIRVMPNTFPLVRKN</sequence>
<gene>
    <name evidence="2" type="ORF">BTN50_0892</name>
</gene>
<evidence type="ECO:0000313" key="2">
    <source>
        <dbReference type="EMBL" id="ATF09399.1"/>
    </source>
</evidence>
<name>A0A291B8Q8_9GAMM</name>
<organism evidence="2 3">
    <name type="scientific">Candidatus Enterovibrio altilux</name>
    <dbReference type="NCBI Taxonomy" id="1927128"/>
    <lineage>
        <taxon>Bacteria</taxon>
        <taxon>Pseudomonadati</taxon>
        <taxon>Pseudomonadota</taxon>
        <taxon>Gammaproteobacteria</taxon>
        <taxon>Vibrionales</taxon>
        <taxon>Vibrionaceae</taxon>
        <taxon>Enterovibrio</taxon>
    </lineage>
</organism>
<keyword evidence="1" id="KW-1133">Transmembrane helix</keyword>
<dbReference type="EMBL" id="CP020660">
    <property type="protein sequence ID" value="ATF09399.1"/>
    <property type="molecule type" value="Genomic_DNA"/>
</dbReference>
<keyword evidence="1" id="KW-0472">Membrane</keyword>
<dbReference type="AlphaFoldDB" id="A0A291B8Q8"/>
<accession>A0A291B8Q8</accession>
<proteinExistence type="predicted"/>